<comment type="caution">
    <text evidence="3">The sequence shown here is derived from an EMBL/GenBank/DDBJ whole genome shotgun (WGS) entry which is preliminary data.</text>
</comment>
<feature type="domain" description="UDP-N-acetylglucosamine 2-epimerase" evidence="2">
    <location>
        <begin position="97"/>
        <end position="316"/>
    </location>
</feature>
<dbReference type="OrthoDB" id="9803238at2"/>
<sequence length="355" mass="39753">MIIFIYGTTAEAIKLAPVIRRLMNKGVAFEQWLTHQHTEALAKLLPELGLPPADRVIAYGNQGEPLRSYGDVLRWLWSILRWLVSHARGLRRSLPRSSVVVVHGDTMTSVVGAFIARRLKLPSAHVEAGLRSGDWRNPFPEELDRRIVGRWARLHYAPSLEAVDNLKGRPGVVYTEGNTVIDAILDRDQVETGDDTSFGIVLLHRFEFISNPNLVNETMSRLSASPVKLRVLVDAYSSSKMTEAADRHPEIFTVMPKLDHEGFIALARRAEFIVTDSGGVQEEAALLGVPTLVHRRATERAEGLGENAVLSGWDQNVVSRFLAEYARYRRPQRKLERSPSDIVVEDLLSHGFGSR</sequence>
<dbReference type="Pfam" id="PF02350">
    <property type="entry name" value="Epimerase_2"/>
    <property type="match status" value="1"/>
</dbReference>
<name>A0A2M9CH25_9MICO</name>
<dbReference type="SUPFAM" id="SSF53756">
    <property type="entry name" value="UDP-Glycosyltransferase/glycogen phosphorylase"/>
    <property type="match status" value="1"/>
</dbReference>
<keyword evidence="4" id="KW-1185">Reference proteome</keyword>
<comment type="similarity">
    <text evidence="1">Belongs to the UDP-N-acetylglucosamine 2-epimerase family.</text>
</comment>
<dbReference type="AlphaFoldDB" id="A0A2M9CH25"/>
<accession>A0A2M9CH25</accession>
<reference evidence="3 4" key="1">
    <citation type="submission" date="2017-11" db="EMBL/GenBank/DDBJ databases">
        <title>Genomic Encyclopedia of Archaeal and Bacterial Type Strains, Phase II (KMG-II): From Individual Species to Whole Genera.</title>
        <authorList>
            <person name="Goeker M."/>
        </authorList>
    </citation>
    <scope>NUCLEOTIDE SEQUENCE [LARGE SCALE GENOMIC DNA]</scope>
    <source>
        <strain evidence="3 4">DSM 27393</strain>
    </source>
</reference>
<gene>
    <name evidence="3" type="ORF">CLV46_0768</name>
</gene>
<dbReference type="Gene3D" id="3.40.50.2000">
    <property type="entry name" value="Glycogen Phosphorylase B"/>
    <property type="match status" value="2"/>
</dbReference>
<dbReference type="GO" id="GO:0016853">
    <property type="term" value="F:isomerase activity"/>
    <property type="evidence" value="ECO:0007669"/>
    <property type="project" value="UniProtKB-KW"/>
</dbReference>
<keyword evidence="1" id="KW-0413">Isomerase</keyword>
<evidence type="ECO:0000256" key="1">
    <source>
        <dbReference type="RuleBase" id="RU003513"/>
    </source>
</evidence>
<protein>
    <submittedName>
        <fullName evidence="3">UDP-N-acetylglucosamine 2-epimerase (Non-hydrolysing)</fullName>
    </submittedName>
</protein>
<dbReference type="EMBL" id="PGFF01000001">
    <property type="protein sequence ID" value="PJJ71226.1"/>
    <property type="molecule type" value="Genomic_DNA"/>
</dbReference>
<dbReference type="RefSeq" id="WP_100363549.1">
    <property type="nucleotide sequence ID" value="NZ_PGFF01000001.1"/>
</dbReference>
<dbReference type="PANTHER" id="PTHR43174">
    <property type="entry name" value="UDP-N-ACETYLGLUCOSAMINE 2-EPIMERASE"/>
    <property type="match status" value="1"/>
</dbReference>
<evidence type="ECO:0000313" key="3">
    <source>
        <dbReference type="EMBL" id="PJJ71226.1"/>
    </source>
</evidence>
<evidence type="ECO:0000313" key="4">
    <source>
        <dbReference type="Proteomes" id="UP000228758"/>
    </source>
</evidence>
<dbReference type="PANTHER" id="PTHR43174:SF1">
    <property type="entry name" value="UDP-N-ACETYLGLUCOSAMINE 2-EPIMERASE"/>
    <property type="match status" value="1"/>
</dbReference>
<evidence type="ECO:0000259" key="2">
    <source>
        <dbReference type="Pfam" id="PF02350"/>
    </source>
</evidence>
<proteinExistence type="inferred from homology"/>
<dbReference type="InterPro" id="IPR003331">
    <property type="entry name" value="UDP_GlcNAc_Epimerase_2_dom"/>
</dbReference>
<dbReference type="Proteomes" id="UP000228758">
    <property type="component" value="Unassembled WGS sequence"/>
</dbReference>
<organism evidence="3 4">
    <name type="scientific">Diaminobutyricimonas aerilata</name>
    <dbReference type="NCBI Taxonomy" id="1162967"/>
    <lineage>
        <taxon>Bacteria</taxon>
        <taxon>Bacillati</taxon>
        <taxon>Actinomycetota</taxon>
        <taxon>Actinomycetes</taxon>
        <taxon>Micrococcales</taxon>
        <taxon>Microbacteriaceae</taxon>
        <taxon>Diaminobutyricimonas</taxon>
    </lineage>
</organism>
<dbReference type="InterPro" id="IPR029767">
    <property type="entry name" value="WecB-like"/>
</dbReference>